<keyword evidence="3" id="KW-1185">Reference proteome</keyword>
<evidence type="ECO:0000256" key="1">
    <source>
        <dbReference type="SAM" id="MobiDB-lite"/>
    </source>
</evidence>
<reference evidence="2" key="1">
    <citation type="journal article" date="2009" name="Rice">
        <title>De Novo Next Generation Sequencing of Plant Genomes.</title>
        <authorList>
            <person name="Rounsley S."/>
            <person name="Marri P.R."/>
            <person name="Yu Y."/>
            <person name="He R."/>
            <person name="Sisneros N."/>
            <person name="Goicoechea J.L."/>
            <person name="Lee S.J."/>
            <person name="Angelova A."/>
            <person name="Kudrna D."/>
            <person name="Luo M."/>
            <person name="Affourtit J."/>
            <person name="Desany B."/>
            <person name="Knight J."/>
            <person name="Niazi F."/>
            <person name="Egholm M."/>
            <person name="Wing R.A."/>
        </authorList>
    </citation>
    <scope>NUCLEOTIDE SEQUENCE [LARGE SCALE GENOMIC DNA]</scope>
    <source>
        <strain evidence="2">cv. IRGC 105608</strain>
    </source>
</reference>
<proteinExistence type="predicted"/>
<evidence type="ECO:0000313" key="2">
    <source>
        <dbReference type="EnsemblPlants" id="OBART12G06170.1"/>
    </source>
</evidence>
<name>A0A0D3HSK2_9ORYZ</name>
<accession>A0A0D3HSK2</accession>
<dbReference type="PaxDb" id="65489-OBART12G06170.1"/>
<dbReference type="EnsemblPlants" id="OBART12G06170.1">
    <property type="protein sequence ID" value="OBART12G06170.1"/>
    <property type="gene ID" value="OBART12G06170"/>
</dbReference>
<sequence length="292" mass="33085">MPPMLAGEKMRRPCTLSPRVDTPRESGTLCLAGWATNRWNQIWKERNRRIFDHKEMAMSFLLTKIKEEANFGQKGLHNSVKPTKQNKFTNVVQINGGTFPESLFLDALKVTVSPRYGPFNAVETEIEVFHIKRQKRIRSEARKLYNANVVNSLKFPIEEGTGPDNPQLEIRRTLLVVVVFDDIETGGEVEVDQVRKAPDATWHLARYVGVREVKMNQFSELLESGDHRELGHAEVVTGEVKVNLNNAGSTLPACNWWPPRSSEVTRPSAPPQPTPSQRQQSVPATHDWKAVE</sequence>
<dbReference type="Proteomes" id="UP000026960">
    <property type="component" value="Chromosome 12"/>
</dbReference>
<reference evidence="2" key="2">
    <citation type="submission" date="2015-03" db="UniProtKB">
        <authorList>
            <consortium name="EnsemblPlants"/>
        </authorList>
    </citation>
    <scope>IDENTIFICATION</scope>
</reference>
<organism evidence="2">
    <name type="scientific">Oryza barthii</name>
    <dbReference type="NCBI Taxonomy" id="65489"/>
    <lineage>
        <taxon>Eukaryota</taxon>
        <taxon>Viridiplantae</taxon>
        <taxon>Streptophyta</taxon>
        <taxon>Embryophyta</taxon>
        <taxon>Tracheophyta</taxon>
        <taxon>Spermatophyta</taxon>
        <taxon>Magnoliopsida</taxon>
        <taxon>Liliopsida</taxon>
        <taxon>Poales</taxon>
        <taxon>Poaceae</taxon>
        <taxon>BOP clade</taxon>
        <taxon>Oryzoideae</taxon>
        <taxon>Oryzeae</taxon>
        <taxon>Oryzinae</taxon>
        <taxon>Oryza</taxon>
    </lineage>
</organism>
<dbReference type="Gramene" id="OBART12G06170.1">
    <property type="protein sequence ID" value="OBART12G06170.1"/>
    <property type="gene ID" value="OBART12G06170"/>
</dbReference>
<dbReference type="AlphaFoldDB" id="A0A0D3HSK2"/>
<dbReference type="HOGENOM" id="CLU_995281_0_0_1"/>
<feature type="region of interest" description="Disordered" evidence="1">
    <location>
        <begin position="255"/>
        <end position="292"/>
    </location>
</feature>
<protein>
    <submittedName>
        <fullName evidence="2">Uncharacterized protein</fullName>
    </submittedName>
</protein>
<feature type="region of interest" description="Disordered" evidence="1">
    <location>
        <begin position="1"/>
        <end position="20"/>
    </location>
</feature>
<evidence type="ECO:0000313" key="3">
    <source>
        <dbReference type="Proteomes" id="UP000026960"/>
    </source>
</evidence>